<comment type="caution">
    <text evidence="7">The sequence shown here is derived from an EMBL/GenBank/DDBJ whole genome shotgun (WGS) entry which is preliminary data.</text>
</comment>
<feature type="transmembrane region" description="Helical" evidence="6">
    <location>
        <begin position="58"/>
        <end position="78"/>
    </location>
</feature>
<dbReference type="AlphaFoldDB" id="A0A4Q7U3R5"/>
<feature type="transmembrane region" description="Helical" evidence="6">
    <location>
        <begin position="166"/>
        <end position="191"/>
    </location>
</feature>
<keyword evidence="2" id="KW-1003">Cell membrane</keyword>
<sequence>MTSPNPYTAPVVTSPAARRQRSLRGTVQMLVPYAALIVLFLLFTVLKGQTFIAPSNLLVVLQQSVVLAIVAYGMTFVITSGSIDLSVGSVVGLSGVVTALVGFEHGALGLVVGAAVGALAGLINGVVFAFARIPSFIVTLGMLQVARGLTILISGGSSKPMPTEGLLPWLGVMPGIIIAGIVITLIAGFLFQFTVFGRRVRAIGGNERVAALAGVPTRQVKVWVFVLSGLLAGIGGSILAARLGTGSPIAGQSFELDVIAAVVIGGTPLTGGLGRISGTVVGALIISMLSNGLVLIGVGDAEQTIVKGIVLAIAVFISLDRSKIGIIK</sequence>
<feature type="transmembrane region" description="Helical" evidence="6">
    <location>
        <begin position="85"/>
        <end position="103"/>
    </location>
</feature>
<proteinExistence type="predicted"/>
<feature type="transmembrane region" description="Helical" evidence="6">
    <location>
        <begin position="27"/>
        <end position="46"/>
    </location>
</feature>
<name>A0A4Q7U3R5_9MICO</name>
<feature type="transmembrane region" description="Helical" evidence="6">
    <location>
        <begin position="276"/>
        <end position="298"/>
    </location>
</feature>
<keyword evidence="8" id="KW-1185">Reference proteome</keyword>
<keyword evidence="5 6" id="KW-0472">Membrane</keyword>
<dbReference type="GO" id="GO:0005886">
    <property type="term" value="C:plasma membrane"/>
    <property type="evidence" value="ECO:0007669"/>
    <property type="project" value="UniProtKB-SubCell"/>
</dbReference>
<dbReference type="PANTHER" id="PTHR32196">
    <property type="entry name" value="ABC TRANSPORTER PERMEASE PROTEIN YPHD-RELATED-RELATED"/>
    <property type="match status" value="1"/>
</dbReference>
<evidence type="ECO:0000256" key="4">
    <source>
        <dbReference type="ARBA" id="ARBA00022989"/>
    </source>
</evidence>
<dbReference type="Pfam" id="PF02653">
    <property type="entry name" value="BPD_transp_2"/>
    <property type="match status" value="1"/>
</dbReference>
<keyword evidence="4 6" id="KW-1133">Transmembrane helix</keyword>
<evidence type="ECO:0000256" key="3">
    <source>
        <dbReference type="ARBA" id="ARBA00022692"/>
    </source>
</evidence>
<evidence type="ECO:0000313" key="8">
    <source>
        <dbReference type="Proteomes" id="UP000291832"/>
    </source>
</evidence>
<protein>
    <submittedName>
        <fullName evidence="7">Ribose transport system permease protein/putative xylitol transport system permease protein</fullName>
    </submittedName>
</protein>
<evidence type="ECO:0000256" key="6">
    <source>
        <dbReference type="SAM" id="Phobius"/>
    </source>
</evidence>
<evidence type="ECO:0000256" key="2">
    <source>
        <dbReference type="ARBA" id="ARBA00022475"/>
    </source>
</evidence>
<dbReference type="PANTHER" id="PTHR32196:SF72">
    <property type="entry name" value="RIBOSE IMPORT PERMEASE PROTEIN RBSC"/>
    <property type="match status" value="1"/>
</dbReference>
<organism evidence="7 8">
    <name type="scientific">Leucobacter luti</name>
    <dbReference type="NCBI Taxonomy" id="340320"/>
    <lineage>
        <taxon>Bacteria</taxon>
        <taxon>Bacillati</taxon>
        <taxon>Actinomycetota</taxon>
        <taxon>Actinomycetes</taxon>
        <taxon>Micrococcales</taxon>
        <taxon>Microbacteriaceae</taxon>
        <taxon>Leucobacter</taxon>
    </lineage>
</organism>
<dbReference type="CDD" id="cd06579">
    <property type="entry name" value="TM_PBP1_transp_AraH_like"/>
    <property type="match status" value="1"/>
</dbReference>
<accession>A0A4Q7U3R5</accession>
<dbReference type="EMBL" id="SHKI01000002">
    <property type="protein sequence ID" value="RZT68386.1"/>
    <property type="molecule type" value="Genomic_DNA"/>
</dbReference>
<keyword evidence="3 6" id="KW-0812">Transmembrane</keyword>
<dbReference type="OrthoDB" id="3676653at2"/>
<reference evidence="7 8" key="1">
    <citation type="journal article" date="2015" name="Stand. Genomic Sci.">
        <title>Genomic Encyclopedia of Bacterial and Archaeal Type Strains, Phase III: the genomes of soil and plant-associated and newly described type strains.</title>
        <authorList>
            <person name="Whitman W.B."/>
            <person name="Woyke T."/>
            <person name="Klenk H.P."/>
            <person name="Zhou Y."/>
            <person name="Lilburn T.G."/>
            <person name="Beck B.J."/>
            <person name="De Vos P."/>
            <person name="Vandamme P."/>
            <person name="Eisen J.A."/>
            <person name="Garrity G."/>
            <person name="Hugenholtz P."/>
            <person name="Kyrpides N.C."/>
        </authorList>
    </citation>
    <scope>NUCLEOTIDE SEQUENCE [LARGE SCALE GENOMIC DNA]</scope>
    <source>
        <strain evidence="7 8">RF6</strain>
    </source>
</reference>
<comment type="subcellular location">
    <subcellularLocation>
        <location evidence="1">Cell membrane</location>
        <topology evidence="1">Multi-pass membrane protein</topology>
    </subcellularLocation>
</comment>
<evidence type="ECO:0000256" key="1">
    <source>
        <dbReference type="ARBA" id="ARBA00004651"/>
    </source>
</evidence>
<feature type="transmembrane region" description="Helical" evidence="6">
    <location>
        <begin position="136"/>
        <end position="154"/>
    </location>
</feature>
<dbReference type="InterPro" id="IPR001851">
    <property type="entry name" value="ABC_transp_permease"/>
</dbReference>
<feature type="transmembrane region" description="Helical" evidence="6">
    <location>
        <begin position="222"/>
        <end position="243"/>
    </location>
</feature>
<feature type="transmembrane region" description="Helical" evidence="6">
    <location>
        <begin position="109"/>
        <end position="129"/>
    </location>
</feature>
<gene>
    <name evidence="7" type="ORF">EV139_0109</name>
</gene>
<dbReference type="GO" id="GO:0022857">
    <property type="term" value="F:transmembrane transporter activity"/>
    <property type="evidence" value="ECO:0007669"/>
    <property type="project" value="InterPro"/>
</dbReference>
<dbReference type="Proteomes" id="UP000291832">
    <property type="component" value="Unassembled WGS sequence"/>
</dbReference>
<evidence type="ECO:0000256" key="5">
    <source>
        <dbReference type="ARBA" id="ARBA00023136"/>
    </source>
</evidence>
<evidence type="ECO:0000313" key="7">
    <source>
        <dbReference type="EMBL" id="RZT68386.1"/>
    </source>
</evidence>
<dbReference type="RefSeq" id="WP_130452383.1">
    <property type="nucleotide sequence ID" value="NZ_QYAG01000004.1"/>
</dbReference>